<comment type="similarity">
    <text evidence="2">Belongs to the CMC4 family.</text>
</comment>
<dbReference type="Proteomes" id="UP000799118">
    <property type="component" value="Unassembled WGS sequence"/>
</dbReference>
<keyword evidence="8" id="KW-1185">Reference proteome</keyword>
<dbReference type="SUPFAM" id="SSF47072">
    <property type="entry name" value="Cysteine alpha-hairpin motif"/>
    <property type="match status" value="1"/>
</dbReference>
<dbReference type="InterPro" id="IPR009069">
    <property type="entry name" value="Cys_alpha_HP_mot_SF"/>
</dbReference>
<gene>
    <name evidence="7" type="ORF">BT96DRAFT_1014499</name>
</gene>
<keyword evidence="5 6" id="KW-1015">Disulfide bond</keyword>
<dbReference type="OrthoDB" id="13601at2759"/>
<dbReference type="Gene3D" id="1.10.287.1130">
    <property type="entry name" value="CytochromE C oxidase copper chaperone"/>
    <property type="match status" value="1"/>
</dbReference>
<name>A0A6A4I8T6_9AGAR</name>
<dbReference type="PANTHER" id="PTHR15590">
    <property type="entry name" value="CX9C MOTIF-CONTAINING PROTEIN 4"/>
    <property type="match status" value="1"/>
</dbReference>
<protein>
    <recommendedName>
        <fullName evidence="3">Cx9C motif-containing protein 4, mitochondrial</fullName>
    </recommendedName>
</protein>
<evidence type="ECO:0000256" key="4">
    <source>
        <dbReference type="ARBA" id="ARBA00023128"/>
    </source>
</evidence>
<dbReference type="PANTHER" id="PTHR15590:SF0">
    <property type="entry name" value="CX9C MOTIF-CONTAINING PROTEIN 4"/>
    <property type="match status" value="1"/>
</dbReference>
<evidence type="ECO:0000256" key="2">
    <source>
        <dbReference type="ARBA" id="ARBA00009858"/>
    </source>
</evidence>
<feature type="disulfide bond" evidence="6">
    <location>
        <begin position="40"/>
        <end position="55"/>
    </location>
</feature>
<dbReference type="GO" id="GO:0005758">
    <property type="term" value="C:mitochondrial intermembrane space"/>
    <property type="evidence" value="ECO:0007669"/>
    <property type="project" value="UniProtKB-SubCell"/>
</dbReference>
<comment type="subcellular location">
    <subcellularLocation>
        <location evidence="1">Mitochondrion intermembrane space</location>
    </subcellularLocation>
</comment>
<feature type="disulfide bond" evidence="6">
    <location>
        <begin position="18"/>
        <end position="29"/>
    </location>
</feature>
<evidence type="ECO:0000256" key="1">
    <source>
        <dbReference type="ARBA" id="ARBA00004569"/>
    </source>
</evidence>
<evidence type="ECO:0000256" key="6">
    <source>
        <dbReference type="PIRSR" id="PIRSR627179-50"/>
    </source>
</evidence>
<evidence type="ECO:0000313" key="7">
    <source>
        <dbReference type="EMBL" id="KAE9407109.1"/>
    </source>
</evidence>
<evidence type="ECO:0000313" key="8">
    <source>
        <dbReference type="Proteomes" id="UP000799118"/>
    </source>
</evidence>
<organism evidence="7 8">
    <name type="scientific">Gymnopus androsaceus JB14</name>
    <dbReference type="NCBI Taxonomy" id="1447944"/>
    <lineage>
        <taxon>Eukaryota</taxon>
        <taxon>Fungi</taxon>
        <taxon>Dikarya</taxon>
        <taxon>Basidiomycota</taxon>
        <taxon>Agaricomycotina</taxon>
        <taxon>Agaricomycetes</taxon>
        <taxon>Agaricomycetidae</taxon>
        <taxon>Agaricales</taxon>
        <taxon>Marasmiineae</taxon>
        <taxon>Omphalotaceae</taxon>
        <taxon>Gymnopus</taxon>
    </lineage>
</organism>
<evidence type="ECO:0000256" key="5">
    <source>
        <dbReference type="ARBA" id="ARBA00023157"/>
    </source>
</evidence>
<accession>A0A6A4I8T6</accession>
<feature type="disulfide bond" evidence="6">
    <location>
        <begin position="8"/>
        <end position="39"/>
    </location>
</feature>
<dbReference type="AlphaFoldDB" id="A0A6A4I8T6"/>
<evidence type="ECO:0000256" key="3">
    <source>
        <dbReference type="ARBA" id="ARBA00019406"/>
    </source>
</evidence>
<keyword evidence="4" id="KW-0496">Mitochondrion</keyword>
<reference evidence="7" key="1">
    <citation type="journal article" date="2019" name="Environ. Microbiol.">
        <title>Fungal ecological strategies reflected in gene transcription - a case study of two litter decomposers.</title>
        <authorList>
            <person name="Barbi F."/>
            <person name="Kohler A."/>
            <person name="Barry K."/>
            <person name="Baskaran P."/>
            <person name="Daum C."/>
            <person name="Fauchery L."/>
            <person name="Ihrmark K."/>
            <person name="Kuo A."/>
            <person name="LaButti K."/>
            <person name="Lipzen A."/>
            <person name="Morin E."/>
            <person name="Grigoriev I.V."/>
            <person name="Henrissat B."/>
            <person name="Lindahl B."/>
            <person name="Martin F."/>
        </authorList>
    </citation>
    <scope>NUCLEOTIDE SEQUENCE</scope>
    <source>
        <strain evidence="7">JB14</strain>
    </source>
</reference>
<dbReference type="Pfam" id="PF08991">
    <property type="entry name" value="CMC4"/>
    <property type="match status" value="1"/>
</dbReference>
<sequence length="74" mass="8514">MSQEAPSCQSKACDLQDCLGKNTYNPERCDTVLRQLYECCQQMYQNNPKSESSACPVPPVVDRWFKDHPKKESK</sequence>
<proteinExistence type="inferred from homology"/>
<dbReference type="EMBL" id="ML769398">
    <property type="protein sequence ID" value="KAE9407109.1"/>
    <property type="molecule type" value="Genomic_DNA"/>
</dbReference>
<dbReference type="InterPro" id="IPR027179">
    <property type="entry name" value="CMC4"/>
</dbReference>